<evidence type="ECO:0000313" key="2">
    <source>
        <dbReference type="EMBL" id="OGM11464.1"/>
    </source>
</evidence>
<keyword evidence="1" id="KW-0472">Membrane</keyword>
<keyword evidence="1" id="KW-0812">Transmembrane</keyword>
<dbReference type="EMBL" id="MGFS01000016">
    <property type="protein sequence ID" value="OGM11464.1"/>
    <property type="molecule type" value="Genomic_DNA"/>
</dbReference>
<dbReference type="AlphaFoldDB" id="A0A1F7X8W9"/>
<accession>A0A1F7X8W9</accession>
<dbReference type="Pfam" id="PF07963">
    <property type="entry name" value="N_methyl"/>
    <property type="match status" value="1"/>
</dbReference>
<proteinExistence type="predicted"/>
<reference evidence="2 3" key="1">
    <citation type="journal article" date="2016" name="Nat. Commun.">
        <title>Thousands of microbial genomes shed light on interconnected biogeochemical processes in an aquifer system.</title>
        <authorList>
            <person name="Anantharaman K."/>
            <person name="Brown C.T."/>
            <person name="Hug L.A."/>
            <person name="Sharon I."/>
            <person name="Castelle C.J."/>
            <person name="Probst A.J."/>
            <person name="Thomas B.C."/>
            <person name="Singh A."/>
            <person name="Wilkins M.J."/>
            <person name="Karaoz U."/>
            <person name="Brodie E.L."/>
            <person name="Williams K.H."/>
            <person name="Hubbard S.S."/>
            <person name="Banfield J.F."/>
        </authorList>
    </citation>
    <scope>NUCLEOTIDE SEQUENCE [LARGE SCALE GENOMIC DNA]</scope>
</reference>
<dbReference type="SUPFAM" id="SSF54523">
    <property type="entry name" value="Pili subunits"/>
    <property type="match status" value="1"/>
</dbReference>
<dbReference type="Gene3D" id="3.30.700.10">
    <property type="entry name" value="Glycoprotein, Type 4 Pilin"/>
    <property type="match status" value="1"/>
</dbReference>
<keyword evidence="1" id="KW-1133">Transmembrane helix</keyword>
<sequence length="197" mass="21355">MLLILDNKTNLDKNKLVDKFIITKNNKPNGFTLIELLIVMAILGILAVVIFIAIDPGERQAQARDTGRISSVTQIGHALEAYYTTVGSFPDTGTWAQDLLDKGELSSFPSGIVYTAYSVSNCTTYVQPAVDPTYCYDLDATNGVIVFSKSESNSHTQRCSTPEVAYFVFSTADGRGGTICNNGDPSPWASGTMSYVE</sequence>
<organism evidence="2 3">
    <name type="scientific">Candidatus Woesebacteria bacterium RBG_16_34_12</name>
    <dbReference type="NCBI Taxonomy" id="1802480"/>
    <lineage>
        <taxon>Bacteria</taxon>
        <taxon>Candidatus Woeseibacteriota</taxon>
    </lineage>
</organism>
<feature type="transmembrane region" description="Helical" evidence="1">
    <location>
        <begin position="33"/>
        <end position="54"/>
    </location>
</feature>
<dbReference type="NCBIfam" id="TIGR02532">
    <property type="entry name" value="IV_pilin_GFxxxE"/>
    <property type="match status" value="1"/>
</dbReference>
<evidence type="ECO:0008006" key="4">
    <source>
        <dbReference type="Google" id="ProtNLM"/>
    </source>
</evidence>
<protein>
    <recommendedName>
        <fullName evidence="4">Type II secretion system protein GspG C-terminal domain-containing protein</fullName>
    </recommendedName>
</protein>
<dbReference type="InterPro" id="IPR045584">
    <property type="entry name" value="Pilin-like"/>
</dbReference>
<dbReference type="InterPro" id="IPR012902">
    <property type="entry name" value="N_methyl_site"/>
</dbReference>
<name>A0A1F7X8W9_9BACT</name>
<dbReference type="PANTHER" id="PTHR30093">
    <property type="entry name" value="GENERAL SECRETION PATHWAY PROTEIN G"/>
    <property type="match status" value="1"/>
</dbReference>
<gene>
    <name evidence="2" type="ORF">A2Z22_00235</name>
</gene>
<evidence type="ECO:0000256" key="1">
    <source>
        <dbReference type="SAM" id="Phobius"/>
    </source>
</evidence>
<comment type="caution">
    <text evidence="2">The sequence shown here is derived from an EMBL/GenBank/DDBJ whole genome shotgun (WGS) entry which is preliminary data.</text>
</comment>
<dbReference type="Proteomes" id="UP000177053">
    <property type="component" value="Unassembled WGS sequence"/>
</dbReference>
<evidence type="ECO:0000313" key="3">
    <source>
        <dbReference type="Proteomes" id="UP000177053"/>
    </source>
</evidence>